<organism evidence="2 3">
    <name type="scientific">Colocasia esculenta</name>
    <name type="common">Wild taro</name>
    <name type="synonym">Arum esculentum</name>
    <dbReference type="NCBI Taxonomy" id="4460"/>
    <lineage>
        <taxon>Eukaryota</taxon>
        <taxon>Viridiplantae</taxon>
        <taxon>Streptophyta</taxon>
        <taxon>Embryophyta</taxon>
        <taxon>Tracheophyta</taxon>
        <taxon>Spermatophyta</taxon>
        <taxon>Magnoliopsida</taxon>
        <taxon>Liliopsida</taxon>
        <taxon>Araceae</taxon>
        <taxon>Aroideae</taxon>
        <taxon>Colocasieae</taxon>
        <taxon>Colocasia</taxon>
    </lineage>
</organism>
<feature type="compositionally biased region" description="Low complexity" evidence="1">
    <location>
        <begin position="150"/>
        <end position="176"/>
    </location>
</feature>
<protein>
    <submittedName>
        <fullName evidence="2">Uncharacterized protein</fullName>
    </submittedName>
</protein>
<gene>
    <name evidence="2" type="ORF">Taro_036961</name>
</gene>
<reference evidence="2" key="1">
    <citation type="submission" date="2017-07" db="EMBL/GenBank/DDBJ databases">
        <title>Taro Niue Genome Assembly and Annotation.</title>
        <authorList>
            <person name="Atibalentja N."/>
            <person name="Keating K."/>
            <person name="Fields C.J."/>
        </authorList>
    </citation>
    <scope>NUCLEOTIDE SEQUENCE</scope>
    <source>
        <strain evidence="2">Niue_2</strain>
        <tissue evidence="2">Leaf</tissue>
    </source>
</reference>
<feature type="compositionally biased region" description="Basic and acidic residues" evidence="1">
    <location>
        <begin position="45"/>
        <end position="61"/>
    </location>
</feature>
<feature type="region of interest" description="Disordered" evidence="1">
    <location>
        <begin position="29"/>
        <end position="77"/>
    </location>
</feature>
<name>A0A843W4H0_COLES</name>
<dbReference type="EMBL" id="NMUH01003167">
    <property type="protein sequence ID" value="MQM04169.1"/>
    <property type="molecule type" value="Genomic_DNA"/>
</dbReference>
<accession>A0A843W4H0</accession>
<proteinExistence type="predicted"/>
<keyword evidence="3" id="KW-1185">Reference proteome</keyword>
<feature type="compositionally biased region" description="Polar residues" evidence="1">
    <location>
        <begin position="133"/>
        <end position="142"/>
    </location>
</feature>
<evidence type="ECO:0000313" key="2">
    <source>
        <dbReference type="EMBL" id="MQM04169.1"/>
    </source>
</evidence>
<evidence type="ECO:0000256" key="1">
    <source>
        <dbReference type="SAM" id="MobiDB-lite"/>
    </source>
</evidence>
<dbReference type="AlphaFoldDB" id="A0A843W4H0"/>
<evidence type="ECO:0000313" key="3">
    <source>
        <dbReference type="Proteomes" id="UP000652761"/>
    </source>
</evidence>
<sequence length="176" mass="18280">MLKLFFTGIAATCRSGIIKVSLPSRRIQRSPTRTVLPEPEMPRFPYDRLGEKEGKGGRDRCLPPPLPAIETGRRGSSGGLPLPPFLLCSAQIASAAVRRESSSGGTGIKQQRRTGGFPAQRRSSSGGQGGSLAQRTPSSSFSPLLAATKGGRANSSGGGSSSFIYSSSSCGGRAQP</sequence>
<feature type="region of interest" description="Disordered" evidence="1">
    <location>
        <begin position="98"/>
        <end position="176"/>
    </location>
</feature>
<comment type="caution">
    <text evidence="2">The sequence shown here is derived from an EMBL/GenBank/DDBJ whole genome shotgun (WGS) entry which is preliminary data.</text>
</comment>
<dbReference type="Proteomes" id="UP000652761">
    <property type="component" value="Unassembled WGS sequence"/>
</dbReference>